<feature type="domain" description="Sin" evidence="1">
    <location>
        <begin position="1"/>
        <end position="32"/>
    </location>
</feature>
<organism evidence="2 3">
    <name type="scientific">Schinkia azotoformans LMG 9581</name>
    <dbReference type="NCBI Taxonomy" id="1131731"/>
    <lineage>
        <taxon>Bacteria</taxon>
        <taxon>Bacillati</taxon>
        <taxon>Bacillota</taxon>
        <taxon>Bacilli</taxon>
        <taxon>Bacillales</taxon>
        <taxon>Bacillaceae</taxon>
        <taxon>Calidifontibacillus/Schinkia group</taxon>
        <taxon>Schinkia</taxon>
    </lineage>
</organism>
<dbReference type="GO" id="GO:0006355">
    <property type="term" value="P:regulation of DNA-templated transcription"/>
    <property type="evidence" value="ECO:0007669"/>
    <property type="project" value="InterPro"/>
</dbReference>
<keyword evidence="3" id="KW-1185">Reference proteome</keyword>
<protein>
    <recommendedName>
        <fullName evidence="1">Sin domain-containing protein</fullName>
    </recommendedName>
</protein>
<dbReference type="InterPro" id="IPR010981">
    <property type="entry name" value="SinR/SinI_dimer_dom"/>
</dbReference>
<gene>
    <name evidence="2" type="ORF">BAZO_19683</name>
</gene>
<evidence type="ECO:0000259" key="1">
    <source>
        <dbReference type="PROSITE" id="PS51500"/>
    </source>
</evidence>
<dbReference type="SUPFAM" id="SSF47406">
    <property type="entry name" value="SinR repressor dimerisation domain-like"/>
    <property type="match status" value="1"/>
</dbReference>
<comment type="caution">
    <text evidence="2">The sequence shown here is derived from an EMBL/GenBank/DDBJ whole genome shotgun (WGS) entry which is preliminary data.</text>
</comment>
<dbReference type="InterPro" id="IPR036281">
    <property type="entry name" value="SinR/SinI_dimer_dom_sf"/>
</dbReference>
<dbReference type="PATRIC" id="fig|1131731.3.peg.4013"/>
<sequence>MDIDEEWVKLIIEAKNIGLKLEEVRDFLKNGMKDRNNE</sequence>
<dbReference type="Pfam" id="PF08671">
    <property type="entry name" value="SinI"/>
    <property type="match status" value="1"/>
</dbReference>
<dbReference type="Proteomes" id="UP000006315">
    <property type="component" value="Unassembled WGS sequence"/>
</dbReference>
<reference evidence="2 3" key="1">
    <citation type="journal article" date="2012" name="Front. Microbiol.">
        <title>Redundancy and modularity in membrane-associated dissimilatory nitrate reduction in Bacillus.</title>
        <authorList>
            <person name="Heylen K."/>
            <person name="Keltjens J."/>
        </authorList>
    </citation>
    <scope>NUCLEOTIDE SEQUENCE [LARGE SCALE GENOMIC DNA]</scope>
    <source>
        <strain evidence="2 3">LMG 9581</strain>
    </source>
</reference>
<name>K6DQ41_SCHAZ</name>
<dbReference type="GeneID" id="89467907"/>
<proteinExistence type="predicted"/>
<dbReference type="GO" id="GO:0046983">
    <property type="term" value="F:protein dimerization activity"/>
    <property type="evidence" value="ECO:0007669"/>
    <property type="project" value="InterPro"/>
</dbReference>
<dbReference type="PROSITE" id="PS51500">
    <property type="entry name" value="SIN"/>
    <property type="match status" value="1"/>
</dbReference>
<accession>K6DQ41</accession>
<dbReference type="RefSeq" id="WP_003333170.1">
    <property type="nucleotide sequence ID" value="NZ_AJLR01000150.1"/>
</dbReference>
<dbReference type="AlphaFoldDB" id="K6DQ41"/>
<evidence type="ECO:0000313" key="3">
    <source>
        <dbReference type="Proteomes" id="UP000006315"/>
    </source>
</evidence>
<dbReference type="EMBL" id="AJLR01000150">
    <property type="protein sequence ID" value="EKN62901.1"/>
    <property type="molecule type" value="Genomic_DNA"/>
</dbReference>
<evidence type="ECO:0000313" key="2">
    <source>
        <dbReference type="EMBL" id="EKN62901.1"/>
    </source>
</evidence>
<dbReference type="STRING" id="1131731.BAZO_19683"/>